<accession>L7TM41</accession>
<keyword evidence="2" id="KW-1185">Reference proteome</keyword>
<name>L7TM41_9CAUD</name>
<dbReference type="RefSeq" id="YP_009150852.1">
    <property type="nucleotide sequence ID" value="NC_027364.1"/>
</dbReference>
<dbReference type="KEGG" id="vg:24643271"/>
<proteinExistence type="predicted"/>
<dbReference type="EMBL" id="KC295538">
    <property type="protein sequence ID" value="AGC35218.1"/>
    <property type="molecule type" value="Genomic_DNA"/>
</dbReference>
<dbReference type="Proteomes" id="UP000011158">
    <property type="component" value="Segment"/>
</dbReference>
<protein>
    <submittedName>
        <fullName evidence="1">Uncharacterized protein</fullName>
    </submittedName>
</protein>
<evidence type="ECO:0000313" key="1">
    <source>
        <dbReference type="EMBL" id="AGC35218.1"/>
    </source>
</evidence>
<evidence type="ECO:0000313" key="2">
    <source>
        <dbReference type="Proteomes" id="UP000011158"/>
    </source>
</evidence>
<reference evidence="1 2" key="1">
    <citation type="journal article" date="2013" name="Arch. Virol.">
        <title>Genomic analysis of bacteriophage PBECO4 infecting Escherichia coli O157:H7.</title>
        <authorList>
            <person name="Kim M.S."/>
            <person name="Hong S.S."/>
            <person name="Park K."/>
            <person name="Myung H."/>
        </authorList>
    </citation>
    <scope>NUCLEOTIDE SEQUENCE [LARGE SCALE GENOMIC DNA]</scope>
</reference>
<organism evidence="1 2">
    <name type="scientific">Escherichia phage PBECO4</name>
    <dbReference type="NCBI Taxonomy" id="1273738"/>
    <lineage>
        <taxon>Viruses</taxon>
        <taxon>Duplodnaviria</taxon>
        <taxon>Heunggongvirae</taxon>
        <taxon>Uroviricota</taxon>
        <taxon>Caudoviricetes</taxon>
        <taxon>Asteriusvirus</taxon>
        <taxon>Asteriusvirus PBECO4</taxon>
    </lineage>
</organism>
<sequence length="3333" mass="383133">MNERIIWSPKMTNNFKFQPTQMAEAVQKKLFIKRLPEWMQGLEDIQKVSDDVIQQWFNPAENELVDGYIGDMGSPAAAGNIFLHESTVARQLYQLSTAYVSKNDDSTIRSIQFYDDLVGYMNHYGALTDNESRLFNGKFYAWTPAINPNKMNNFSSYLWDTKNSYNITSPDYIVMERGALNGNTWSLQNFWYTLGETLEDGSILTEELMQDSRFIRARAPIIEYNKNIELINYGTKFRGTVDLFSDIIKPEDIVQKDINSGIRIDGIIPQDGMRILFTSIGNNGENNRIYNVYVKKMQDGTRVYGLALDPEEETESRPSGEPQDGDVVLITKGNEYGNSSMYWNGSLWVRAQSKTSVNVFPKFQLYDRNGIKLDNSTTYPSSNFKGSELFGFKINYNYATDSVYGYNIELGDYNYYIYENFLQSQRYTYDHLGKEVEIDGLYYYNIIDENNEMNLQTDWVRSEEYSKQFVKQTPQVQRTDMYRVFSTVYDMEVFKEPVDGMYAYVIEVDRTYQYYKADRETYLDWHPITGDGVQIVKYDHTFELAQKVLDNDSDIIEVVVDGVDVSKYTKNVSKGQVQSITLDSTVELDEDSVIQIRTYSSTVTPNKELGAYEVPINLQNNPYNSNIIYINQGDYTLHFQDIIQKNITRGSSDDFNDYEERLAKGLVNNGVGTKIIQNEASMLPLMAHTANEDIDLFEATMFMQSEYFRFINKFNTQMLRMYDENPSDFLQNSAANIVDAILTTINMGRDSSFPFYYDNVGSTSGFIRAFIPPTPQFLGILQAYVPEKATFLTAGSKPSCYNISHTGIISKAYRVINGVDKMDDVVYELENRIFNSIDNKFKDVDYVPVLNSDDLFPTPYFTKTEYSAEEKQTLLLRGYINFTATNGISNSTHDYDPNNWRTWNYTGTYYVVNGQSTEIPARGSWRAIYTDQYGTYRPATHPWEMFGFTQRPTWWNQEYEPTAVQVGERDSDVVYVYEALVMNEQGDLVPSGLWDIDGTIGDSSTGTILFGDRRGQYDKYKRFGVQPFKITKTGNKTSSGIDICVVEYIAPEILGLVSGSLNHRAEPWTYGDMGDMEFTYMNTTLFAYDQMMLLYKAKPAQFANYFWDTRNDNLKEVFTDGSQFLYGDTRKRINFDKNTVVHGENSTRTIGYQMFVSDHLMYQNKNITTKYGDVVRSSYINVGHKIGGFTKADQLTFNAKSFGLISQENQTIGLVRSNNIRDEQMSAIKITWNGSAYQIDGYDLVGAKFKYKLPVKNGRKVTLKLENRNVVHYNEWKSEASIEYGKVFNSYQEVYTFICGYGEYLKEHGWIFEDVNDSGAQQDWNTIAKDFVIWSQNSLVTGEFISCTPSAANAKFGADFGSVQSITQNNGGVWSLLDDNNQGIRQYEIETSRIGNIFTVRTLESNKRIALIRLSLCSYEHAVIFDDKTIFGDYIYQPTYGSIQELIKMYGYITGSWTGRLQAPGFIILEAGTLPSFEKLVSDFQHYYDSETPVSDVQLQELSNHLIGYQSRDYLQRMISSDVSRVDFYKGFIHDKGTNQVLERVLRVSKSYDTDEYKALQEWAFKIGTYGNIDGKKNLQFKLINDQFKQQPQMVSFDVNATSNGNGNHIVYFGEQGKDPRWITRPNGKFSFPMRSGRSENIQLPDIGPVTLDEVSYTTKDFSTAYNDRITYTNGKGENPESVWMFKDGNGLWNIFELVDTNVQMVSITPIENTDVYAEQFCKVTLTDNVPLEDGDYYYFVDETNFMPDTLTVESQYYTAGSDPKVMVVPFDTSIDIEFTDPDTRPRLYRYVSRFASTDERQAYIDKKYSFKAPQSTLFDRPTTYDERTNITELYLNVYDPINGVIPGAAMQNVTYTSPVDPAQYNSNGELIQAWGADKVGQVWWNTSTAFYLDYTRAIYDADGNVDIDATNEYKRYNWGRLLPHSTIDVLEWVCSPVEPYNWDKYCKDVAKKNKNNTMYLPSGTALEDNYSTFLEYDSSTDSYVTKYYFWVRDTIYVPPLHTRTKSCTDIARIIKDPTQLNIPWFAPINENSFILSNMQFKVNDDTSILTVSYYMDSTEVVKHDQYQLCKEGDSYNFNPLIWDSMWNSLIGQETTESGSVINLLYPDVDNGLGSNKTWFQNVIEARRNFVESANNYYRSQNITTNSVVMEDVFNVKTTEVNPNEVSFRVLSYNNELVIAVESDKFKENDAVILSTSGYLPNPLTSSAVYFIHFDENGYIQLMNSPANAGSVVTITLENKGEGQHKMIKQSDYVESLGTSLDMTQYWSYADWYDVGYDSNTTYTQESSLEDANTKNYQVGDIIRVTDSENIWTLYIKSQSRDSIYWKAIGRENSTVELNDMLYADYSVHNDNGSLSNREINVRKALALLKNSFDLHQSEIVFDMVKYVHVEQSVVDWVFKTSYIYIVGLEQSLVQNYSNDNLINQIVEYFEEVKPYRTKIRSQIEQKTSDDDLIKGLCNDLDPNGYIFVDGSWIKTEKDIWDYEYAQFNEITQKWEQVGSLPSDFVTPNRRFQEIDIIMHYDNIQCKPNEDLASINELVSVNNKYQSNEKDAVSNYELQRYIYSFPEYSEETFDLLIAYQMQIYYPELDVTLGTAYGVNQWYKDHAEDLEATDEFTATLERVYKESTHNDMFTDLRQYVQYNTLANRLKLYKDISDEKIHDEVGCGFSGLTYNDNPSTRLPLGFSSSNDYNYGYFEISSELYQKYISLIKDKNPDASDYEVKVKLEVEYGVYVYRYDEVGGDTRFYTDAIHVLAGMRGLFDKDATDKYEKAEEILSKTPIDIYAITMIPRKYVYLNVNGVYQSIPDEQSIDDFMEDYFITNGEMVELAEINLDDLPLDQNNPMYSDYQYILDSITEAKYFNDMNAFDNLALESQTSSIKWEVKDDEVDPYIVDISDINPSGRDVGQIRFTVDGYGFDNVSLVQLRDNSRYQTEGMAIINPYKHTEAIVSIPSYAKIENDINKTTSKFDEKYFYRVRSINSLTEAEIVDNDLSDGDKVMIFTPDGEDFVRYQNHTWETILRVSNIKNNTTPILFTVRNTGKETIELIDESTGAVLRYDNITLAQQNEPVQPLALNIVRVRTFADPEFVKNGIKLYEQNRNYTIDVINYDVFYDTTLNGGKYNDGITPDDVDVWIISNEIFDVDGITIDNGYNLPITGAGVLSELARTKMTDSLEINVIEYDSSVIQPFRNNEGIWVYGFPMVDGMYIGVVGGTVTNITTISEENTTYVSQPKSISPYSIRNNVLSGSAANMNDIISIGYEKVEVRNANNLLRGVMYSAEHDFKLNTTYSFNGINLGNYDMLKRYTQNSYTIDLSVYTDSLQVSGNDIKNILLVK</sequence>
<dbReference type="GeneID" id="24643271"/>